<evidence type="ECO:0000256" key="4">
    <source>
        <dbReference type="ARBA" id="ARBA00022490"/>
    </source>
</evidence>
<comment type="pathway">
    <text evidence="2 13">tRNA modification; tRNA-queuosine biosynthesis.</text>
</comment>
<dbReference type="FunFam" id="3.40.1780.10:FF:000001">
    <property type="entry name" value="S-adenosylmethionine:tRNA ribosyltransferase-isomerase"/>
    <property type="match status" value="1"/>
</dbReference>
<dbReference type="UniPathway" id="UPA00392"/>
<dbReference type="InterPro" id="IPR042119">
    <property type="entry name" value="QueA_dom2"/>
</dbReference>
<dbReference type="InterPro" id="IPR003699">
    <property type="entry name" value="QueA"/>
</dbReference>
<evidence type="ECO:0000256" key="2">
    <source>
        <dbReference type="ARBA" id="ARBA00004691"/>
    </source>
</evidence>
<dbReference type="NCBIfam" id="NF001140">
    <property type="entry name" value="PRK00147.1"/>
    <property type="match status" value="1"/>
</dbReference>
<dbReference type="Gene3D" id="3.40.1780.10">
    <property type="entry name" value="QueA-like"/>
    <property type="match status" value="1"/>
</dbReference>
<dbReference type="PANTHER" id="PTHR30307">
    <property type="entry name" value="S-ADENOSYLMETHIONINE:TRNA RIBOSYLTRANSFERASE-ISOMERASE"/>
    <property type="match status" value="1"/>
</dbReference>
<dbReference type="GO" id="GO:0005737">
    <property type="term" value="C:cytoplasm"/>
    <property type="evidence" value="ECO:0007669"/>
    <property type="project" value="UniProtKB-SubCell"/>
</dbReference>
<dbReference type="InterPro" id="IPR042118">
    <property type="entry name" value="QueA_dom1"/>
</dbReference>
<dbReference type="EMBL" id="LT630450">
    <property type="protein sequence ID" value="SFV73888.1"/>
    <property type="molecule type" value="Genomic_DNA"/>
</dbReference>
<keyword evidence="4 13" id="KW-0963">Cytoplasm</keyword>
<evidence type="ECO:0000256" key="11">
    <source>
        <dbReference type="ARBA" id="ARBA00069325"/>
    </source>
</evidence>
<evidence type="ECO:0000256" key="8">
    <source>
        <dbReference type="ARBA" id="ARBA00052751"/>
    </source>
</evidence>
<name>A0A1K1LGR8_9BACT</name>
<keyword evidence="14" id="KW-0413">Isomerase</keyword>
<keyword evidence="7 13" id="KW-0671">Queuosine biosynthesis</keyword>
<evidence type="ECO:0000256" key="1">
    <source>
        <dbReference type="ARBA" id="ARBA00004496"/>
    </source>
</evidence>
<dbReference type="Pfam" id="PF02547">
    <property type="entry name" value="Queuosine_synth"/>
    <property type="match status" value="1"/>
</dbReference>
<comment type="function">
    <text evidence="13">Transfers and isomerizes the ribose moiety from AdoMet to the 7-aminomethyl group of 7-deazaguanine (preQ1-tRNA) to give epoxyqueuosine (oQ-tRNA).</text>
</comment>
<dbReference type="PANTHER" id="PTHR30307:SF0">
    <property type="entry name" value="S-ADENOSYLMETHIONINE:TRNA RIBOSYLTRANSFERASE-ISOMERASE"/>
    <property type="match status" value="1"/>
</dbReference>
<comment type="subcellular location">
    <subcellularLocation>
        <location evidence="1 13">Cytoplasm</location>
    </subcellularLocation>
</comment>
<evidence type="ECO:0000256" key="10">
    <source>
        <dbReference type="ARBA" id="ARBA00066503"/>
    </source>
</evidence>
<evidence type="ECO:0000256" key="6">
    <source>
        <dbReference type="ARBA" id="ARBA00022691"/>
    </source>
</evidence>
<evidence type="ECO:0000256" key="13">
    <source>
        <dbReference type="HAMAP-Rule" id="MF_00113"/>
    </source>
</evidence>
<organism evidence="14 15">
    <name type="scientific">Desulfovibrio piger</name>
    <dbReference type="NCBI Taxonomy" id="901"/>
    <lineage>
        <taxon>Bacteria</taxon>
        <taxon>Pseudomonadati</taxon>
        <taxon>Thermodesulfobacteriota</taxon>
        <taxon>Desulfovibrionia</taxon>
        <taxon>Desulfovibrionales</taxon>
        <taxon>Desulfovibrionaceae</taxon>
        <taxon>Desulfovibrio</taxon>
    </lineage>
</organism>
<keyword evidence="5 13" id="KW-0808">Transferase</keyword>
<reference evidence="15" key="1">
    <citation type="submission" date="2016-10" db="EMBL/GenBank/DDBJ databases">
        <authorList>
            <person name="Wegmann U."/>
        </authorList>
    </citation>
    <scope>NUCLEOTIDE SEQUENCE [LARGE SCALE GENOMIC DNA]</scope>
</reference>
<evidence type="ECO:0000256" key="7">
    <source>
        <dbReference type="ARBA" id="ARBA00022785"/>
    </source>
</evidence>
<dbReference type="GO" id="GO:0051075">
    <property type="term" value="F:S-adenosylmethionine:tRNA ribosyltransferase-isomerase activity"/>
    <property type="evidence" value="ECO:0007669"/>
    <property type="project" value="UniProtKB-EC"/>
</dbReference>
<comment type="similarity">
    <text evidence="9 13">Belongs to the QueA family.</text>
</comment>
<dbReference type="Gene3D" id="2.40.10.240">
    <property type="entry name" value="QueA-like"/>
    <property type="match status" value="1"/>
</dbReference>
<dbReference type="Proteomes" id="UP000186323">
    <property type="component" value="Chromosome I"/>
</dbReference>
<evidence type="ECO:0000256" key="12">
    <source>
        <dbReference type="ARBA" id="ARBA00076160"/>
    </source>
</evidence>
<gene>
    <name evidence="13" type="primary">queA</name>
    <name evidence="14" type="ORF">DESPIGER_2064</name>
</gene>
<proteinExistence type="inferred from homology"/>
<protein>
    <recommendedName>
        <fullName evidence="11 13">S-adenosylmethionine:tRNA ribosyltransferase-isomerase</fullName>
        <ecNumber evidence="10 13">2.4.99.17</ecNumber>
    </recommendedName>
    <alternativeName>
        <fullName evidence="12 13">Queuosine biosynthesis protein QueA</fullName>
    </alternativeName>
</protein>
<accession>A0A1K1LGR8</accession>
<keyword evidence="15" id="KW-1185">Reference proteome</keyword>
<dbReference type="InterPro" id="IPR036100">
    <property type="entry name" value="QueA_sf"/>
</dbReference>
<evidence type="ECO:0000256" key="3">
    <source>
        <dbReference type="ARBA" id="ARBA00011245"/>
    </source>
</evidence>
<comment type="catalytic activity">
    <reaction evidence="8 13">
        <text>7-aminomethyl-7-carbaguanosine(34) in tRNA + S-adenosyl-L-methionine = epoxyqueuosine(34) in tRNA + adenine + L-methionine + 2 H(+)</text>
        <dbReference type="Rhea" id="RHEA:32155"/>
        <dbReference type="Rhea" id="RHEA-COMP:10342"/>
        <dbReference type="Rhea" id="RHEA-COMP:18582"/>
        <dbReference type="ChEBI" id="CHEBI:15378"/>
        <dbReference type="ChEBI" id="CHEBI:16708"/>
        <dbReference type="ChEBI" id="CHEBI:57844"/>
        <dbReference type="ChEBI" id="CHEBI:59789"/>
        <dbReference type="ChEBI" id="CHEBI:82833"/>
        <dbReference type="ChEBI" id="CHEBI:194443"/>
        <dbReference type="EC" id="2.4.99.17"/>
    </reaction>
</comment>
<comment type="subunit">
    <text evidence="3 13">Monomer.</text>
</comment>
<keyword evidence="6 13" id="KW-0949">S-adenosyl-L-methionine</keyword>
<dbReference type="NCBIfam" id="TIGR00113">
    <property type="entry name" value="queA"/>
    <property type="match status" value="1"/>
</dbReference>
<evidence type="ECO:0000313" key="15">
    <source>
        <dbReference type="Proteomes" id="UP000186323"/>
    </source>
</evidence>
<evidence type="ECO:0000256" key="5">
    <source>
        <dbReference type="ARBA" id="ARBA00022679"/>
    </source>
</evidence>
<dbReference type="KEGG" id="dpg:DESPIGER_2064"/>
<dbReference type="SUPFAM" id="SSF111337">
    <property type="entry name" value="QueA-like"/>
    <property type="match status" value="1"/>
</dbReference>
<dbReference type="AlphaFoldDB" id="A0A1K1LGR8"/>
<dbReference type="EC" id="2.4.99.17" evidence="10 13"/>
<sequence length="375" mass="41916">MKEKTMPPVFVSEDDFLLQNYTYELPQEQIAQYPPDQRGASRLLTMRRSGALGLEHHMFSDLPDCLPEGALLVANNSRVLQARLLGSRSTGGKVEFLLLTPLPLVRADATPVKGREDTWCAEVSGLIRSGGSVREGETLHFGAGISVTILECGTFGHRRVRMCWKGDVAEAFAATGHIPLPPYIKRSDAEEDFSRYQTIYAREEKTGSVAAPTAGLHFTDELRETLRRRGFQWAEVTLYVGYGTFSPVRCEDIRNHQMHREYVELPEETADAIAEAKARHRPVIAVGTTSVRTLEGVAQVCGRAKPFAGWTDIFLYPGRPFRVVDGIITNFHLPESSLLMLVSAFAGRKRILEAYQEAVKEGYRFFSYGDAMLIR</sequence>
<evidence type="ECO:0000313" key="14">
    <source>
        <dbReference type="EMBL" id="SFV73888.1"/>
    </source>
</evidence>
<dbReference type="GO" id="GO:0008616">
    <property type="term" value="P:tRNA queuosine(34) biosynthetic process"/>
    <property type="evidence" value="ECO:0007669"/>
    <property type="project" value="UniProtKB-UniRule"/>
</dbReference>
<dbReference type="HAMAP" id="MF_00113">
    <property type="entry name" value="QueA"/>
    <property type="match status" value="1"/>
</dbReference>
<evidence type="ECO:0000256" key="9">
    <source>
        <dbReference type="ARBA" id="ARBA00061210"/>
    </source>
</evidence>